<dbReference type="InterPro" id="IPR001173">
    <property type="entry name" value="Glyco_trans_2-like"/>
</dbReference>
<dbReference type="SUPFAM" id="SSF53448">
    <property type="entry name" value="Nucleotide-diphospho-sugar transferases"/>
    <property type="match status" value="1"/>
</dbReference>
<dbReference type="OrthoDB" id="5174363at2"/>
<dbReference type="AlphaFoldDB" id="F5XFF2"/>
<sequence>MSPDTGGDSFEPQHEIAIVILTQADRPAQLARAVRSVRDQRRVRTQLVLIENGVSSPPADLERPSELADLLIVLRENVGIPAGRNIGAASTDAGLVMFLDDDAELLDPGMLASVVARFQADPRLGAMAIRLVDESGLTQRRHVPRLGARSAARSGPVTYFVGGACVVRTAAFRQVGGFDARFFYSMEESDLAWRLLDAGWSIWYSADLRAFHPRSTPARHLDYARLTARNRLWMAWRSLPVPFTIAYLTTWTAAAVARGAPARDVLAGYRDGLTALPARRPMRWRTVARMTALGRPPLL</sequence>
<evidence type="ECO:0000259" key="5">
    <source>
        <dbReference type="Pfam" id="PF00535"/>
    </source>
</evidence>
<evidence type="ECO:0000313" key="7">
    <source>
        <dbReference type="Proteomes" id="UP000007947"/>
    </source>
</evidence>
<dbReference type="eggNOG" id="COG1216">
    <property type="taxonomic scope" value="Bacteria"/>
</dbReference>
<dbReference type="InterPro" id="IPR029044">
    <property type="entry name" value="Nucleotide-diphossugar_trans"/>
</dbReference>
<evidence type="ECO:0000313" key="6">
    <source>
        <dbReference type="EMBL" id="BAK35359.1"/>
    </source>
</evidence>
<dbReference type="HOGENOM" id="CLU_074755_0_0_11"/>
<dbReference type="Pfam" id="PF00535">
    <property type="entry name" value="Glycos_transf_2"/>
    <property type="match status" value="1"/>
</dbReference>
<dbReference type="RefSeq" id="WP_013863231.1">
    <property type="nucleotide sequence ID" value="NC_015635.1"/>
</dbReference>
<keyword evidence="3" id="KW-0328">Glycosyltransferase</keyword>
<proteinExistence type="inferred from homology"/>
<dbReference type="Gene3D" id="3.90.550.10">
    <property type="entry name" value="Spore Coat Polysaccharide Biosynthesis Protein SpsA, Chain A"/>
    <property type="match status" value="1"/>
</dbReference>
<comment type="pathway">
    <text evidence="1">Cell wall biogenesis; cell wall polysaccharide biosynthesis.</text>
</comment>
<organism evidence="6 7">
    <name type="scientific">Microlunatus phosphovorus (strain ATCC 700054 / DSM 10555 / JCM 9379 / NBRC 101784 / NCIMB 13414 / VKM Ac-1990 / NM-1)</name>
    <dbReference type="NCBI Taxonomy" id="1032480"/>
    <lineage>
        <taxon>Bacteria</taxon>
        <taxon>Bacillati</taxon>
        <taxon>Actinomycetota</taxon>
        <taxon>Actinomycetes</taxon>
        <taxon>Propionibacteriales</taxon>
        <taxon>Propionibacteriaceae</taxon>
        <taxon>Microlunatus</taxon>
    </lineage>
</organism>
<evidence type="ECO:0000256" key="1">
    <source>
        <dbReference type="ARBA" id="ARBA00004776"/>
    </source>
</evidence>
<dbReference type="KEGG" id="mph:MLP_23450"/>
<keyword evidence="7" id="KW-1185">Reference proteome</keyword>
<dbReference type="EMBL" id="AP012204">
    <property type="protein sequence ID" value="BAK35359.1"/>
    <property type="molecule type" value="Genomic_DNA"/>
</dbReference>
<comment type="similarity">
    <text evidence="2">Belongs to the glycosyltransferase 2 family.</text>
</comment>
<evidence type="ECO:0000256" key="4">
    <source>
        <dbReference type="ARBA" id="ARBA00022679"/>
    </source>
</evidence>
<keyword evidence="4" id="KW-0808">Transferase</keyword>
<dbReference type="Proteomes" id="UP000007947">
    <property type="component" value="Chromosome"/>
</dbReference>
<accession>F5XFF2</accession>
<feature type="domain" description="Glycosyltransferase 2-like" evidence="5">
    <location>
        <begin position="26"/>
        <end position="175"/>
    </location>
</feature>
<name>F5XFF2_MICPN</name>
<dbReference type="GO" id="GO:0016757">
    <property type="term" value="F:glycosyltransferase activity"/>
    <property type="evidence" value="ECO:0007669"/>
    <property type="project" value="UniProtKB-KW"/>
</dbReference>
<dbReference type="PANTHER" id="PTHR43179">
    <property type="entry name" value="RHAMNOSYLTRANSFERASE WBBL"/>
    <property type="match status" value="1"/>
</dbReference>
<dbReference type="STRING" id="1032480.MLP_23450"/>
<protein>
    <recommendedName>
        <fullName evidence="5">Glycosyltransferase 2-like domain-containing protein</fullName>
    </recommendedName>
</protein>
<gene>
    <name evidence="6" type="ordered locus">MLP_23450</name>
</gene>
<evidence type="ECO:0000256" key="3">
    <source>
        <dbReference type="ARBA" id="ARBA00022676"/>
    </source>
</evidence>
<evidence type="ECO:0000256" key="2">
    <source>
        <dbReference type="ARBA" id="ARBA00006739"/>
    </source>
</evidence>
<dbReference type="PANTHER" id="PTHR43179:SF12">
    <property type="entry name" value="GALACTOFURANOSYLTRANSFERASE GLFT2"/>
    <property type="match status" value="1"/>
</dbReference>
<reference evidence="6 7" key="1">
    <citation type="submission" date="2011-05" db="EMBL/GenBank/DDBJ databases">
        <title>Whole genome sequence of Microlunatus phosphovorus NM-1.</title>
        <authorList>
            <person name="Hosoyama A."/>
            <person name="Sasaki K."/>
            <person name="Harada T."/>
            <person name="Igarashi R."/>
            <person name="Kawakoshi A."/>
            <person name="Sasagawa M."/>
            <person name="Fukada J."/>
            <person name="Nakamura S."/>
            <person name="Katano Y."/>
            <person name="Hanada S."/>
            <person name="Kamagata Y."/>
            <person name="Nakamura N."/>
            <person name="Yamazaki S."/>
            <person name="Fujita N."/>
        </authorList>
    </citation>
    <scope>NUCLEOTIDE SEQUENCE [LARGE SCALE GENOMIC DNA]</scope>
    <source>
        <strain evidence="7">ATCC 700054 / DSM 10555 / JCM 9379 / NBRC 101784 / NCIMB 13414 / VKM Ac-1990 / NM-1</strain>
    </source>
</reference>